<dbReference type="NCBIfam" id="TIGR00236">
    <property type="entry name" value="wecB"/>
    <property type="match status" value="1"/>
</dbReference>
<evidence type="ECO:0000256" key="1">
    <source>
        <dbReference type="ARBA" id="ARBA00023235"/>
    </source>
</evidence>
<dbReference type="InterPro" id="IPR003331">
    <property type="entry name" value="UDP_GlcNAc_Epimerase_2_dom"/>
</dbReference>
<dbReference type="Pfam" id="PF02350">
    <property type="entry name" value="Epimerase_2"/>
    <property type="match status" value="1"/>
</dbReference>
<feature type="domain" description="UDP-N-acetylglucosamine 2-epimerase" evidence="5">
    <location>
        <begin position="23"/>
        <end position="365"/>
    </location>
</feature>
<organism evidence="6 7">
    <name type="scientific">Tenggerimyces flavus</name>
    <dbReference type="NCBI Taxonomy" id="1708749"/>
    <lineage>
        <taxon>Bacteria</taxon>
        <taxon>Bacillati</taxon>
        <taxon>Actinomycetota</taxon>
        <taxon>Actinomycetes</taxon>
        <taxon>Propionibacteriales</taxon>
        <taxon>Nocardioidaceae</taxon>
        <taxon>Tenggerimyces</taxon>
    </lineage>
</organism>
<evidence type="ECO:0000313" key="6">
    <source>
        <dbReference type="EMBL" id="MFC3761842.1"/>
    </source>
</evidence>
<dbReference type="InterPro" id="IPR029767">
    <property type="entry name" value="WecB-like"/>
</dbReference>
<proteinExistence type="inferred from homology"/>
<evidence type="ECO:0000256" key="3">
    <source>
        <dbReference type="ARBA" id="ARBA00038858"/>
    </source>
</evidence>
<keyword evidence="7" id="KW-1185">Reference proteome</keyword>
<evidence type="ECO:0000313" key="7">
    <source>
        <dbReference type="Proteomes" id="UP001595699"/>
    </source>
</evidence>
<accession>A0ABV7YAB0</accession>
<reference evidence="7" key="1">
    <citation type="journal article" date="2019" name="Int. J. Syst. Evol. Microbiol.">
        <title>The Global Catalogue of Microorganisms (GCM) 10K type strain sequencing project: providing services to taxonomists for standard genome sequencing and annotation.</title>
        <authorList>
            <consortium name="The Broad Institute Genomics Platform"/>
            <consortium name="The Broad Institute Genome Sequencing Center for Infectious Disease"/>
            <person name="Wu L."/>
            <person name="Ma J."/>
        </authorList>
    </citation>
    <scope>NUCLEOTIDE SEQUENCE [LARGE SCALE GENOMIC DNA]</scope>
    <source>
        <strain evidence="7">CGMCC 4.7241</strain>
    </source>
</reference>
<evidence type="ECO:0000256" key="2">
    <source>
        <dbReference type="ARBA" id="ARBA00038209"/>
    </source>
</evidence>
<sequence length="380" mass="40752">MRRVMIVYGTRPEAVKVATLIGALRQAPDLEPVVVVTGQHRQLLDQVNELFEIVPDHDLDIITPRQTLADVTTRVLTGASAVIQSVRPDAVVVQGDTTTSFAAALAAFYEKVPVVHVEAGLRTDDRYSPFPEEVNRRLTGRLASVHLAPTATNRANLLAEGIPSSDIVVTGNTVIDALFDVVARRAPYSDPALASLVESGRRIVLVTTHRRESWGEPMRSAVGAIADVARSHPEISVVLPLHRNPVVREVVEPALGGLPNVLLTESLPYAEFARLMSDSALVLTDSGGVQEEAPSLGKPVLVLRENTERPEAVTAGTVRLVGTERSTVRTALLSLLDDEASYARMATAMNPYGDGKATPRCVAAIADLLGTGFRIADFDG</sequence>
<dbReference type="Gene3D" id="3.40.50.2000">
    <property type="entry name" value="Glycogen Phosphorylase B"/>
    <property type="match status" value="2"/>
</dbReference>
<gene>
    <name evidence="6" type="primary">wecB</name>
    <name evidence="6" type="ORF">ACFOUW_13435</name>
</gene>
<dbReference type="EC" id="5.1.3.14" evidence="3"/>
<dbReference type="Proteomes" id="UP001595699">
    <property type="component" value="Unassembled WGS sequence"/>
</dbReference>
<dbReference type="SUPFAM" id="SSF53756">
    <property type="entry name" value="UDP-Glycosyltransferase/glycogen phosphorylase"/>
    <property type="match status" value="1"/>
</dbReference>
<dbReference type="CDD" id="cd03786">
    <property type="entry name" value="GTB_UDP-GlcNAc_2-Epimerase"/>
    <property type="match status" value="1"/>
</dbReference>
<dbReference type="RefSeq" id="WP_205114597.1">
    <property type="nucleotide sequence ID" value="NZ_JAFBCM010000001.1"/>
</dbReference>
<name>A0ABV7YAB0_9ACTN</name>
<evidence type="ECO:0000259" key="5">
    <source>
        <dbReference type="Pfam" id="PF02350"/>
    </source>
</evidence>
<comment type="caution">
    <text evidence="6">The sequence shown here is derived from an EMBL/GenBank/DDBJ whole genome shotgun (WGS) entry which is preliminary data.</text>
</comment>
<protein>
    <recommendedName>
        <fullName evidence="3">UDP-N-acetylglucosamine 2-epimerase (non-hydrolyzing)</fullName>
        <ecNumber evidence="3">5.1.3.14</ecNumber>
    </recommendedName>
</protein>
<dbReference type="EMBL" id="JBHRZH010000009">
    <property type="protein sequence ID" value="MFC3761842.1"/>
    <property type="molecule type" value="Genomic_DNA"/>
</dbReference>
<evidence type="ECO:0000256" key="4">
    <source>
        <dbReference type="RuleBase" id="RU003513"/>
    </source>
</evidence>
<comment type="similarity">
    <text evidence="2 4">Belongs to the UDP-N-acetylglucosamine 2-epimerase family.</text>
</comment>
<dbReference type="PANTHER" id="PTHR43174:SF2">
    <property type="entry name" value="UDP-N-ACETYLGLUCOSAMINE 2-EPIMERASE"/>
    <property type="match status" value="1"/>
</dbReference>
<keyword evidence="1 4" id="KW-0413">Isomerase</keyword>
<dbReference type="PANTHER" id="PTHR43174">
    <property type="entry name" value="UDP-N-ACETYLGLUCOSAMINE 2-EPIMERASE"/>
    <property type="match status" value="1"/>
</dbReference>
<dbReference type="GO" id="GO:0008761">
    <property type="term" value="F:UDP-N-acetylglucosamine 2-epimerase activity"/>
    <property type="evidence" value="ECO:0007669"/>
    <property type="project" value="UniProtKB-EC"/>
</dbReference>